<keyword evidence="2" id="KW-1133">Transmembrane helix</keyword>
<feature type="transmembrane region" description="Helical" evidence="2">
    <location>
        <begin position="35"/>
        <end position="55"/>
    </location>
</feature>
<evidence type="ECO:0000256" key="2">
    <source>
        <dbReference type="SAM" id="Phobius"/>
    </source>
</evidence>
<protein>
    <submittedName>
        <fullName evidence="3">Uncharacterized protein</fullName>
    </submittedName>
</protein>
<evidence type="ECO:0000256" key="1">
    <source>
        <dbReference type="SAM" id="MobiDB-lite"/>
    </source>
</evidence>
<dbReference type="Proteomes" id="UP000198815">
    <property type="component" value="Unassembled WGS sequence"/>
</dbReference>
<evidence type="ECO:0000313" key="4">
    <source>
        <dbReference type="Proteomes" id="UP000198815"/>
    </source>
</evidence>
<keyword evidence="2" id="KW-0812">Transmembrane</keyword>
<gene>
    <name evidence="3" type="ORF">SAMN05443377_12031</name>
</gene>
<keyword evidence="4" id="KW-1185">Reference proteome</keyword>
<feature type="transmembrane region" description="Helical" evidence="2">
    <location>
        <begin position="120"/>
        <end position="142"/>
    </location>
</feature>
<evidence type="ECO:0000313" key="3">
    <source>
        <dbReference type="EMBL" id="SER94136.1"/>
    </source>
</evidence>
<feature type="transmembrane region" description="Helical" evidence="2">
    <location>
        <begin position="61"/>
        <end position="83"/>
    </location>
</feature>
<proteinExistence type="predicted"/>
<accession>A0A1H9TAI4</accession>
<feature type="transmembrane region" description="Helical" evidence="2">
    <location>
        <begin position="95"/>
        <end position="114"/>
    </location>
</feature>
<dbReference type="EMBL" id="FOGZ01000020">
    <property type="protein sequence ID" value="SER94136.1"/>
    <property type="molecule type" value="Genomic_DNA"/>
</dbReference>
<dbReference type="AlphaFoldDB" id="A0A1H9TAI4"/>
<feature type="region of interest" description="Disordered" evidence="1">
    <location>
        <begin position="146"/>
        <end position="173"/>
    </location>
</feature>
<sequence length="173" mass="17242">MTSSHGEARREVRRDRSLVRRVLTGSGGFPRRSGLAVAGVVLGLVALGVLFAGLFSGVGAVPFALAVCLPAAGSAVCALLALFRDWGRARVGVALVLSADVLAGLLVVAMILQVEPAAPAASGALVVIVITALLGAVLVMSAPRRGTSTTPRAVEPAWAGAAQPPGTPHGPGA</sequence>
<dbReference type="RefSeq" id="WP_143052876.1">
    <property type="nucleotide sequence ID" value="NZ_FOGZ01000020.1"/>
</dbReference>
<dbReference type="STRING" id="64702.SAMN05443377_12031"/>
<organism evidence="3 4">
    <name type="scientific">Propionibacterium cyclohexanicum</name>
    <dbReference type="NCBI Taxonomy" id="64702"/>
    <lineage>
        <taxon>Bacteria</taxon>
        <taxon>Bacillati</taxon>
        <taxon>Actinomycetota</taxon>
        <taxon>Actinomycetes</taxon>
        <taxon>Propionibacteriales</taxon>
        <taxon>Propionibacteriaceae</taxon>
        <taxon>Propionibacterium</taxon>
    </lineage>
</organism>
<keyword evidence="2" id="KW-0472">Membrane</keyword>
<name>A0A1H9TAI4_9ACTN</name>
<reference evidence="3 4" key="1">
    <citation type="submission" date="2016-10" db="EMBL/GenBank/DDBJ databases">
        <authorList>
            <person name="de Groot N.N."/>
        </authorList>
    </citation>
    <scope>NUCLEOTIDE SEQUENCE [LARGE SCALE GENOMIC DNA]</scope>
    <source>
        <strain evidence="3 4">DSM 16859</strain>
    </source>
</reference>